<evidence type="ECO:0000313" key="2">
    <source>
        <dbReference type="EMBL" id="OQD65589.1"/>
    </source>
</evidence>
<sequence length="50" mass="5399">MSYFGKLPEAVASSTKPWFAEPGSTKTNPIMIDGESSTKADLGARRQILL</sequence>
<organism evidence="2 3">
    <name type="scientific">Penicillium decumbens</name>
    <dbReference type="NCBI Taxonomy" id="69771"/>
    <lineage>
        <taxon>Eukaryota</taxon>
        <taxon>Fungi</taxon>
        <taxon>Dikarya</taxon>
        <taxon>Ascomycota</taxon>
        <taxon>Pezizomycotina</taxon>
        <taxon>Eurotiomycetes</taxon>
        <taxon>Eurotiomycetidae</taxon>
        <taxon>Eurotiales</taxon>
        <taxon>Aspergillaceae</taxon>
        <taxon>Penicillium</taxon>
    </lineage>
</organism>
<comment type="caution">
    <text evidence="2">The sequence shown here is derived from an EMBL/GenBank/DDBJ whole genome shotgun (WGS) entry which is preliminary data.</text>
</comment>
<dbReference type="OrthoDB" id="10444827at2759"/>
<reference evidence="3" key="1">
    <citation type="journal article" date="2017" name="Nat. Microbiol.">
        <title>Global analysis of biosynthetic gene clusters reveals vast potential of secondary metabolite production in Penicillium species.</title>
        <authorList>
            <person name="Nielsen J.C."/>
            <person name="Grijseels S."/>
            <person name="Prigent S."/>
            <person name="Ji B."/>
            <person name="Dainat J."/>
            <person name="Nielsen K.F."/>
            <person name="Frisvad J.C."/>
            <person name="Workman M."/>
            <person name="Nielsen J."/>
        </authorList>
    </citation>
    <scope>NUCLEOTIDE SEQUENCE [LARGE SCALE GENOMIC DNA]</scope>
    <source>
        <strain evidence="3">IBT 11843</strain>
    </source>
</reference>
<dbReference type="EMBL" id="MDYL01000078">
    <property type="protein sequence ID" value="OQD65589.1"/>
    <property type="molecule type" value="Genomic_DNA"/>
</dbReference>
<evidence type="ECO:0000256" key="1">
    <source>
        <dbReference type="SAM" id="MobiDB-lite"/>
    </source>
</evidence>
<name>A0A1V6NLY2_PENDC</name>
<dbReference type="Proteomes" id="UP000191522">
    <property type="component" value="Unassembled WGS sequence"/>
</dbReference>
<evidence type="ECO:0000313" key="3">
    <source>
        <dbReference type="Proteomes" id="UP000191522"/>
    </source>
</evidence>
<proteinExistence type="predicted"/>
<accession>A0A1V6NLY2</accession>
<keyword evidence="3" id="KW-1185">Reference proteome</keyword>
<dbReference type="AlphaFoldDB" id="A0A1V6NLY2"/>
<protein>
    <submittedName>
        <fullName evidence="2">Uncharacterized protein</fullName>
    </submittedName>
</protein>
<gene>
    <name evidence="2" type="ORF">PENDEC_c078G00553</name>
</gene>
<feature type="region of interest" description="Disordered" evidence="1">
    <location>
        <begin position="1"/>
        <end position="37"/>
    </location>
</feature>